<feature type="compositionally biased region" description="Polar residues" evidence="1">
    <location>
        <begin position="441"/>
        <end position="459"/>
    </location>
</feature>
<organism evidence="3 4">
    <name type="scientific">Reinekea blandensis MED297</name>
    <dbReference type="NCBI Taxonomy" id="314283"/>
    <lineage>
        <taxon>Bacteria</taxon>
        <taxon>Pseudomonadati</taxon>
        <taxon>Pseudomonadota</taxon>
        <taxon>Gammaproteobacteria</taxon>
        <taxon>Oceanospirillales</taxon>
        <taxon>Saccharospirillaceae</taxon>
        <taxon>Reinekea</taxon>
    </lineage>
</organism>
<dbReference type="Proteomes" id="UP000005953">
    <property type="component" value="Unassembled WGS sequence"/>
</dbReference>
<feature type="transmembrane region" description="Helical" evidence="2">
    <location>
        <begin position="157"/>
        <end position="178"/>
    </location>
</feature>
<evidence type="ECO:0000313" key="4">
    <source>
        <dbReference type="Proteomes" id="UP000005953"/>
    </source>
</evidence>
<protein>
    <recommendedName>
        <fullName evidence="5">TrbL/VirB6 plasmid conjugal transfer protein</fullName>
    </recommendedName>
</protein>
<reference evidence="3 4" key="1">
    <citation type="submission" date="2006-02" db="EMBL/GenBank/DDBJ databases">
        <authorList>
            <person name="Pinhassi J."/>
            <person name="Pedros-Alio C."/>
            <person name="Ferriera S."/>
            <person name="Johnson J."/>
            <person name="Kravitz S."/>
            <person name="Halpern A."/>
            <person name="Remington K."/>
            <person name="Beeson K."/>
            <person name="Tran B."/>
            <person name="Rogers Y.-H."/>
            <person name="Friedman R."/>
            <person name="Venter J.C."/>
        </authorList>
    </citation>
    <scope>NUCLEOTIDE SEQUENCE [LARGE SCALE GENOMIC DNA]</scope>
    <source>
        <strain evidence="3 4">MED297</strain>
    </source>
</reference>
<feature type="transmembrane region" description="Helical" evidence="2">
    <location>
        <begin position="25"/>
        <end position="46"/>
    </location>
</feature>
<accession>A4BJX6</accession>
<feature type="transmembrane region" description="Helical" evidence="2">
    <location>
        <begin position="234"/>
        <end position="254"/>
    </location>
</feature>
<feature type="compositionally biased region" description="Low complexity" evidence="1">
    <location>
        <begin position="397"/>
        <end position="435"/>
    </location>
</feature>
<name>A4BJX6_9GAMM</name>
<dbReference type="AlphaFoldDB" id="A4BJX6"/>
<feature type="region of interest" description="Disordered" evidence="1">
    <location>
        <begin position="385"/>
        <end position="492"/>
    </location>
</feature>
<dbReference type="EMBL" id="AAOE01000038">
    <property type="protein sequence ID" value="EAR07577.1"/>
    <property type="molecule type" value="Genomic_DNA"/>
</dbReference>
<feature type="transmembrane region" description="Helical" evidence="2">
    <location>
        <begin position="67"/>
        <end position="89"/>
    </location>
</feature>
<evidence type="ECO:0000313" key="3">
    <source>
        <dbReference type="EMBL" id="EAR07577.1"/>
    </source>
</evidence>
<evidence type="ECO:0008006" key="5">
    <source>
        <dbReference type="Google" id="ProtNLM"/>
    </source>
</evidence>
<keyword evidence="4" id="KW-1185">Reference proteome</keyword>
<gene>
    <name evidence="3" type="ORF">MED297_00110</name>
</gene>
<keyword evidence="2" id="KW-0472">Membrane</keyword>
<keyword evidence="2" id="KW-1133">Transmembrane helix</keyword>
<evidence type="ECO:0000256" key="1">
    <source>
        <dbReference type="SAM" id="MobiDB-lite"/>
    </source>
</evidence>
<dbReference type="STRING" id="314283.MED297_00110"/>
<dbReference type="HOGENOM" id="CLU_554189_0_0_6"/>
<keyword evidence="2" id="KW-0812">Transmembrane</keyword>
<sequence>MIAENSAQLWFLVREALSPDYLYQYAFQGAVGMSVLAPVLFGLSIAMRSGTSLFASLKGDTGDVRKAWLQLIVVAFAYGLYLTLGYAFLSIVVDVWRSFGSFSNGSRSIEAIFFDAFAHAEQQDSSLWDMAKEGASFFIFIGAEIFRIGYTMISMFLSYAHAILFAVLFMTGPIVIPLSMIKQFDFTKGWATGWKVVIFWPIFEVMLRTLTQIPFMEVASVIENSTASGGSMKIIIFTSMIIIYGLAGAIAVMVPFFTNALVTGAGIVASAVAPMVGGAIAATGMLGSAMKQGATSGGGALKSAAGAAVPASAAALASSINQQGPSILKNTVANSQFGKQMGQLGKDLKASVAPVTKPLAGATKATADAVGRGVGLDTEQVASDIKSLSTNSGTDVKSPSGGKKQSSSRPSPRTSGSTSRPAKAAAMSTATSSIAEPDGESSMTSKTSEVSKASDTAQEMSKPKPKPKPKSKAAAQAKRGAIVNQVKKAKKD</sequence>
<feature type="transmembrane region" description="Helical" evidence="2">
    <location>
        <begin position="134"/>
        <end position="150"/>
    </location>
</feature>
<proteinExistence type="predicted"/>
<feature type="transmembrane region" description="Helical" evidence="2">
    <location>
        <begin position="260"/>
        <end position="282"/>
    </location>
</feature>
<dbReference type="RefSeq" id="WP_008041221.1">
    <property type="nucleotide sequence ID" value="NZ_AAOE01000038.1"/>
</dbReference>
<evidence type="ECO:0000256" key="2">
    <source>
        <dbReference type="SAM" id="Phobius"/>
    </source>
</evidence>
<comment type="caution">
    <text evidence="3">The sequence shown here is derived from an EMBL/GenBank/DDBJ whole genome shotgun (WGS) entry which is preliminary data.</text>
</comment>
<feature type="compositionally biased region" description="Polar residues" evidence="1">
    <location>
        <begin position="386"/>
        <end position="395"/>
    </location>
</feature>